<keyword evidence="4" id="KW-1185">Reference proteome</keyword>
<dbReference type="Proteomes" id="UP000266861">
    <property type="component" value="Unassembled WGS sequence"/>
</dbReference>
<feature type="domain" description="BTB" evidence="1">
    <location>
        <begin position="23"/>
        <end position="92"/>
    </location>
</feature>
<dbReference type="Pfam" id="PF07707">
    <property type="entry name" value="BACK"/>
    <property type="match status" value="1"/>
</dbReference>
<dbReference type="AlphaFoldDB" id="A0A397ILW4"/>
<dbReference type="Pfam" id="PF07534">
    <property type="entry name" value="TLD"/>
    <property type="match status" value="1"/>
</dbReference>
<dbReference type="PROSITE" id="PS51886">
    <property type="entry name" value="TLDC"/>
    <property type="match status" value="1"/>
</dbReference>
<proteinExistence type="predicted"/>
<dbReference type="OrthoDB" id="2372300at2759"/>
<feature type="domain" description="TLDc" evidence="2">
    <location>
        <begin position="286"/>
        <end position="470"/>
    </location>
</feature>
<dbReference type="InterPro" id="IPR052407">
    <property type="entry name" value="BTB_POZ_domain_cont_9"/>
</dbReference>
<protein>
    <recommendedName>
        <fullName evidence="5">BTB domain-containing protein</fullName>
    </recommendedName>
</protein>
<dbReference type="InterPro" id="IPR000210">
    <property type="entry name" value="BTB/POZ_dom"/>
</dbReference>
<reference evidence="3 4" key="1">
    <citation type="submission" date="2018-08" db="EMBL/GenBank/DDBJ databases">
        <title>Genome and evolution of the arbuscular mycorrhizal fungus Diversispora epigaea (formerly Glomus versiforme) and its bacterial endosymbionts.</title>
        <authorList>
            <person name="Sun X."/>
            <person name="Fei Z."/>
            <person name="Harrison M."/>
        </authorList>
    </citation>
    <scope>NUCLEOTIDE SEQUENCE [LARGE SCALE GENOMIC DNA]</scope>
    <source>
        <strain evidence="3 4">IT104</strain>
    </source>
</reference>
<dbReference type="InterPro" id="IPR006571">
    <property type="entry name" value="TLDc_dom"/>
</dbReference>
<evidence type="ECO:0000259" key="2">
    <source>
        <dbReference type="PROSITE" id="PS51886"/>
    </source>
</evidence>
<dbReference type="Pfam" id="PF00651">
    <property type="entry name" value="BTB"/>
    <property type="match status" value="1"/>
</dbReference>
<evidence type="ECO:0000259" key="1">
    <source>
        <dbReference type="PROSITE" id="PS50097"/>
    </source>
</evidence>
<comment type="caution">
    <text evidence="3">The sequence shown here is derived from an EMBL/GenBank/DDBJ whole genome shotgun (WGS) entry which is preliminary data.</text>
</comment>
<dbReference type="InterPro" id="IPR011705">
    <property type="entry name" value="BACK"/>
</dbReference>
<sequence>MTTEFFKKLSSDFTQILDDSEDYDVIVEVGEEQLYLIHSIILRNRSPYFQKNLPILARDEFRIRKIKKTHIPVKVFDIIIRYIYGGTISLENLDPSLIYDLMVAGDEFCLDEFINYLESYLLDINIEWLYKNFDLIYHTCFKYETFQKLQKFCTDTVAKNPEIIFNTKEFTSIDENALVELIKRDDLRLEEGKIWDQMIKWGIGQNPELHDDPVKWKEEDYLSLEITLQNCLPLIRYFQVSGDDFFDKIRPYKKLLSPSLWDDLIKHFIVPDRPINNNLLLPRFSTVITETQVALISSWIDRKKKKNNDDNDNNDDDEFYNVSNNPYEFSLIFRASRDGFSTKAFYDQCNGKDNTIIVLKVKDTKEILGGYNPLAWHKIGGYQNTNDSFIFSLNDEDPQKSKLSRIQSSNSTSAMYYDGTGPQFGESDLMLKNNNEFGFKAFCKKRCYEFPIRETTDISYVEDYEVFQIICNVNKKTSGNESKNEKMNDIKMSNEKMNDVKMSNENVKTNNENVKINNENVKTKNVKTKNVKTKNVKTSGNESKNEKMNDIKMSNEKMNDVKMSNENVKTNNENVKINNENVKTKNVKTKNVKTKNVKVVEKKNNNYYSEKYS</sequence>
<gene>
    <name evidence="3" type="ORF">Glove_209g92</name>
</gene>
<evidence type="ECO:0008006" key="5">
    <source>
        <dbReference type="Google" id="ProtNLM"/>
    </source>
</evidence>
<dbReference type="SMART" id="SM00584">
    <property type="entry name" value="TLDc"/>
    <property type="match status" value="1"/>
</dbReference>
<dbReference type="PANTHER" id="PTHR46306:SF1">
    <property type="entry name" value="BTB_POZ DOMAIN-CONTAINING PROTEIN 9"/>
    <property type="match status" value="1"/>
</dbReference>
<dbReference type="InterPro" id="IPR011333">
    <property type="entry name" value="SKP1/BTB/POZ_sf"/>
</dbReference>
<dbReference type="PANTHER" id="PTHR46306">
    <property type="entry name" value="BTB/POZ DOMAIN-CONTAINING PROTEIN 9"/>
    <property type="match status" value="1"/>
</dbReference>
<evidence type="ECO:0000313" key="3">
    <source>
        <dbReference type="EMBL" id="RHZ75822.1"/>
    </source>
</evidence>
<dbReference type="CDD" id="cd18186">
    <property type="entry name" value="BTB_POZ_ZBTB_KLHL-like"/>
    <property type="match status" value="1"/>
</dbReference>
<dbReference type="Gene3D" id="3.30.710.10">
    <property type="entry name" value="Potassium Channel Kv1.1, Chain A"/>
    <property type="match status" value="1"/>
</dbReference>
<organism evidence="3 4">
    <name type="scientific">Diversispora epigaea</name>
    <dbReference type="NCBI Taxonomy" id="1348612"/>
    <lineage>
        <taxon>Eukaryota</taxon>
        <taxon>Fungi</taxon>
        <taxon>Fungi incertae sedis</taxon>
        <taxon>Mucoromycota</taxon>
        <taxon>Glomeromycotina</taxon>
        <taxon>Glomeromycetes</taxon>
        <taxon>Diversisporales</taxon>
        <taxon>Diversisporaceae</taxon>
        <taxon>Diversispora</taxon>
    </lineage>
</organism>
<dbReference type="GO" id="GO:0005737">
    <property type="term" value="C:cytoplasm"/>
    <property type="evidence" value="ECO:0007669"/>
    <property type="project" value="TreeGrafter"/>
</dbReference>
<accession>A0A397ILW4</accession>
<dbReference type="EMBL" id="PQFF01000196">
    <property type="protein sequence ID" value="RHZ75822.1"/>
    <property type="molecule type" value="Genomic_DNA"/>
</dbReference>
<evidence type="ECO:0000313" key="4">
    <source>
        <dbReference type="Proteomes" id="UP000266861"/>
    </source>
</evidence>
<dbReference type="PROSITE" id="PS50097">
    <property type="entry name" value="BTB"/>
    <property type="match status" value="1"/>
</dbReference>
<name>A0A397ILW4_9GLOM</name>
<dbReference type="SUPFAM" id="SSF54695">
    <property type="entry name" value="POZ domain"/>
    <property type="match status" value="1"/>
</dbReference>